<accession>A0A4Z0RBV8</accession>
<proteinExistence type="predicted"/>
<dbReference type="OrthoDB" id="9942258at2"/>
<name>A0A4Z0RBV8_9FIRM</name>
<comment type="caution">
    <text evidence="1">The sequence shown here is derived from an EMBL/GenBank/DDBJ whole genome shotgun (WGS) entry which is preliminary data.</text>
</comment>
<dbReference type="AlphaFoldDB" id="A0A4Z0RBV8"/>
<gene>
    <name evidence="1" type="ORF">E4K67_02900</name>
</gene>
<dbReference type="Proteomes" id="UP000298460">
    <property type="component" value="Unassembled WGS sequence"/>
</dbReference>
<protein>
    <submittedName>
        <fullName evidence="1">Uncharacterized protein</fullName>
    </submittedName>
</protein>
<sequence>MNKEDYLKLDTDSAYKFLSSELAEGKEFSQLLESIGMSKVELEKKQGFYYIKGKIMRKPFKGYATPKVEEKFQGLQREK</sequence>
<organism evidence="1 2">
    <name type="scientific">Desulfosporosinus fructosivorans</name>
    <dbReference type="NCBI Taxonomy" id="2018669"/>
    <lineage>
        <taxon>Bacteria</taxon>
        <taxon>Bacillati</taxon>
        <taxon>Bacillota</taxon>
        <taxon>Clostridia</taxon>
        <taxon>Eubacteriales</taxon>
        <taxon>Desulfitobacteriaceae</taxon>
        <taxon>Desulfosporosinus</taxon>
    </lineage>
</organism>
<reference evidence="1 2" key="1">
    <citation type="submission" date="2019-03" db="EMBL/GenBank/DDBJ databases">
        <title>Draft Genome Sequence of Desulfosporosinus fructosivorans Strain 63.6F, Isolated from Marine Sediment in the Baltic Sea.</title>
        <authorList>
            <person name="Hausmann B."/>
            <person name="Vandieken V."/>
            <person name="Pjevac P."/>
            <person name="Schreck K."/>
            <person name="Herbold C.W."/>
            <person name="Loy A."/>
        </authorList>
    </citation>
    <scope>NUCLEOTIDE SEQUENCE [LARGE SCALE GENOMIC DNA]</scope>
    <source>
        <strain evidence="1 2">63.6F</strain>
    </source>
</reference>
<dbReference type="RefSeq" id="WP_135544879.1">
    <property type="nucleotide sequence ID" value="NZ_SPQQ01000001.1"/>
</dbReference>
<keyword evidence="2" id="KW-1185">Reference proteome</keyword>
<evidence type="ECO:0000313" key="1">
    <source>
        <dbReference type="EMBL" id="TGE39944.1"/>
    </source>
</evidence>
<dbReference type="EMBL" id="SPQQ01000001">
    <property type="protein sequence ID" value="TGE39944.1"/>
    <property type="molecule type" value="Genomic_DNA"/>
</dbReference>
<evidence type="ECO:0000313" key="2">
    <source>
        <dbReference type="Proteomes" id="UP000298460"/>
    </source>
</evidence>